<proteinExistence type="predicted"/>
<organism evidence="2 3">
    <name type="scientific">Mycolicibacterium neworleansense</name>
    <dbReference type="NCBI Taxonomy" id="146018"/>
    <lineage>
        <taxon>Bacteria</taxon>
        <taxon>Bacillati</taxon>
        <taxon>Actinomycetota</taxon>
        <taxon>Actinomycetes</taxon>
        <taxon>Mycobacteriales</taxon>
        <taxon>Mycobacteriaceae</taxon>
        <taxon>Mycolicibacterium</taxon>
    </lineage>
</organism>
<dbReference type="InterPro" id="IPR017517">
    <property type="entry name" value="Maleyloyr_isom"/>
</dbReference>
<dbReference type="SUPFAM" id="SSF109854">
    <property type="entry name" value="DinB/YfiT-like putative metalloenzymes"/>
    <property type="match status" value="1"/>
</dbReference>
<dbReference type="Gene3D" id="1.20.120.450">
    <property type="entry name" value="dinb family like domain"/>
    <property type="match status" value="1"/>
</dbReference>
<accession>A0A0H5RR50</accession>
<evidence type="ECO:0000313" key="3">
    <source>
        <dbReference type="Proteomes" id="UP000199147"/>
    </source>
</evidence>
<dbReference type="EMBL" id="CWKH01000002">
    <property type="protein sequence ID" value="CRZ16650.1"/>
    <property type="molecule type" value="Genomic_DNA"/>
</dbReference>
<dbReference type="Proteomes" id="UP000199147">
    <property type="component" value="Unassembled WGS sequence"/>
</dbReference>
<name>A0A0H5RR50_9MYCO</name>
<evidence type="ECO:0000259" key="1">
    <source>
        <dbReference type="Pfam" id="PF11716"/>
    </source>
</evidence>
<dbReference type="Pfam" id="PF11716">
    <property type="entry name" value="MDMPI_N"/>
    <property type="match status" value="1"/>
</dbReference>
<evidence type="ECO:0000313" key="2">
    <source>
        <dbReference type="EMBL" id="CRZ16650.1"/>
    </source>
</evidence>
<dbReference type="GO" id="GO:0046872">
    <property type="term" value="F:metal ion binding"/>
    <property type="evidence" value="ECO:0007669"/>
    <property type="project" value="InterPro"/>
</dbReference>
<protein>
    <recommendedName>
        <fullName evidence="1">Mycothiol-dependent maleylpyruvate isomerase metal-binding domain-containing protein</fullName>
    </recommendedName>
</protein>
<feature type="domain" description="Mycothiol-dependent maleylpyruvate isomerase metal-binding" evidence="1">
    <location>
        <begin position="12"/>
        <end position="97"/>
    </location>
</feature>
<dbReference type="InterPro" id="IPR034660">
    <property type="entry name" value="DinB/YfiT-like"/>
</dbReference>
<gene>
    <name evidence="2" type="ORF">BN2156_03522</name>
</gene>
<dbReference type="NCBIfam" id="TIGR03083">
    <property type="entry name" value="maleylpyruvate isomerase family mycothiol-dependent enzyme"/>
    <property type="match status" value="1"/>
</dbReference>
<dbReference type="InterPro" id="IPR024344">
    <property type="entry name" value="MDMPI_metal-binding"/>
</dbReference>
<dbReference type="OrthoDB" id="5178565at2"/>
<reference evidence="3" key="1">
    <citation type="submission" date="2015-07" db="EMBL/GenBank/DDBJ databases">
        <authorList>
            <person name="Urmite Genomes"/>
        </authorList>
    </citation>
    <scope>NUCLEOTIDE SEQUENCE [LARGE SCALE GENOMIC DNA]</scope>
    <source>
        <strain evidence="3">type strain: ATCC 49404</strain>
    </source>
</reference>
<dbReference type="RefSeq" id="WP_090516293.1">
    <property type="nucleotide sequence ID" value="NZ_CWKH01000002.1"/>
</dbReference>
<keyword evidence="3" id="KW-1185">Reference proteome</keyword>
<sequence length="207" mass="23078">MDSDTIWRNIDEQRGQLADLLDTLRPEQWSTPSLCAGWTVREVAIHITQSQASFGEFLPAALKSGFRFDVMVRRAALDDPSDPPAITARLRGMAGSRKRPPLTKEVDPLLDVLIHTQDICIPLGIDRTMPTDAAVAVAERLWHMKFPFAPQRDLPGYRFVATDADFAVGPEWGALREAPIHDIVLMLSRRRPVPDSEPEADDDAQAD</sequence>
<dbReference type="AlphaFoldDB" id="A0A0H5RR50"/>